<reference evidence="2" key="2">
    <citation type="submission" date="2023-04" db="EMBL/GenBank/DDBJ databases">
        <authorList>
            <person name="Bruccoleri R.E."/>
            <person name="Oakeley E.J."/>
            <person name="Faust A.-M."/>
            <person name="Dessus-Babus S."/>
            <person name="Altorfer M."/>
            <person name="Burckhardt D."/>
            <person name="Oertli M."/>
            <person name="Naumann U."/>
            <person name="Petersen F."/>
            <person name="Wong J."/>
        </authorList>
    </citation>
    <scope>NUCLEOTIDE SEQUENCE</scope>
    <source>
        <strain evidence="2">GSM-AAB239-AS_SAM_17_03QT</strain>
        <tissue evidence="2">Leaf</tissue>
    </source>
</reference>
<evidence type="ECO:0000256" key="1">
    <source>
        <dbReference type="SAM" id="MobiDB-lite"/>
    </source>
</evidence>
<name>A0AAX6H666_IRIPA</name>
<sequence>MSAGRRRPAGERRSSLGSGRAGKGTTTSGGRSAAAAPTGSGARCWRRGAVAPITEWRTACTYWSGGDDDDGECGRAVGHGVSVDGRRRLTRTASDLLERDLLTERDSATAGGRLGRRLSALERWIRFPALIVEIARPRGVRLRAVLADTIEHCWRLGPPALARRKEVTAKADPWLVSDSVCGVWVRESVELPRPELSNTILKCVNFVE</sequence>
<feature type="region of interest" description="Disordered" evidence="1">
    <location>
        <begin position="1"/>
        <end position="41"/>
    </location>
</feature>
<protein>
    <submittedName>
        <fullName evidence="2">Uncharacterized protein</fullName>
    </submittedName>
</protein>
<dbReference type="EMBL" id="JANAVB010012597">
    <property type="protein sequence ID" value="KAJ6836051.1"/>
    <property type="molecule type" value="Genomic_DNA"/>
</dbReference>
<feature type="compositionally biased region" description="Low complexity" evidence="1">
    <location>
        <begin position="23"/>
        <end position="41"/>
    </location>
</feature>
<evidence type="ECO:0000313" key="3">
    <source>
        <dbReference type="Proteomes" id="UP001140949"/>
    </source>
</evidence>
<evidence type="ECO:0000313" key="2">
    <source>
        <dbReference type="EMBL" id="KAJ6836051.1"/>
    </source>
</evidence>
<keyword evidence="3" id="KW-1185">Reference proteome</keyword>
<organism evidence="2 3">
    <name type="scientific">Iris pallida</name>
    <name type="common">Sweet iris</name>
    <dbReference type="NCBI Taxonomy" id="29817"/>
    <lineage>
        <taxon>Eukaryota</taxon>
        <taxon>Viridiplantae</taxon>
        <taxon>Streptophyta</taxon>
        <taxon>Embryophyta</taxon>
        <taxon>Tracheophyta</taxon>
        <taxon>Spermatophyta</taxon>
        <taxon>Magnoliopsida</taxon>
        <taxon>Liliopsida</taxon>
        <taxon>Asparagales</taxon>
        <taxon>Iridaceae</taxon>
        <taxon>Iridoideae</taxon>
        <taxon>Irideae</taxon>
        <taxon>Iris</taxon>
    </lineage>
</organism>
<dbReference type="AlphaFoldDB" id="A0AAX6H666"/>
<comment type="caution">
    <text evidence="2">The sequence shown here is derived from an EMBL/GenBank/DDBJ whole genome shotgun (WGS) entry which is preliminary data.</text>
</comment>
<dbReference type="Proteomes" id="UP001140949">
    <property type="component" value="Unassembled WGS sequence"/>
</dbReference>
<proteinExistence type="predicted"/>
<gene>
    <name evidence="2" type="ORF">M6B38_328950</name>
</gene>
<accession>A0AAX6H666</accession>
<reference evidence="2" key="1">
    <citation type="journal article" date="2023" name="GigaByte">
        <title>Genome assembly of the bearded iris, Iris pallida Lam.</title>
        <authorList>
            <person name="Bruccoleri R.E."/>
            <person name="Oakeley E.J."/>
            <person name="Faust A.M.E."/>
            <person name="Altorfer M."/>
            <person name="Dessus-Babus S."/>
            <person name="Burckhardt D."/>
            <person name="Oertli M."/>
            <person name="Naumann U."/>
            <person name="Petersen F."/>
            <person name="Wong J."/>
        </authorList>
    </citation>
    <scope>NUCLEOTIDE SEQUENCE</scope>
    <source>
        <strain evidence="2">GSM-AAB239-AS_SAM_17_03QT</strain>
    </source>
</reference>